<dbReference type="PROSITE" id="PS00932">
    <property type="entry name" value="MOLYBDOPTERIN_PROK_3"/>
    <property type="match status" value="1"/>
</dbReference>
<dbReference type="Gene3D" id="3.40.228.10">
    <property type="entry name" value="Dimethylsulfoxide Reductase, domain 2"/>
    <property type="match status" value="1"/>
</dbReference>
<proteinExistence type="inferred from homology"/>
<dbReference type="CDD" id="cd02766">
    <property type="entry name" value="MopB_3"/>
    <property type="match status" value="1"/>
</dbReference>
<keyword evidence="7" id="KW-0411">Iron-sulfur</keyword>
<keyword evidence="11" id="KW-1185">Reference proteome</keyword>
<dbReference type="RefSeq" id="WP_324715455.1">
    <property type="nucleotide sequence ID" value="NZ_CP141615.1"/>
</dbReference>
<dbReference type="InterPro" id="IPR006963">
    <property type="entry name" value="Mopterin_OxRdtase_4Fe-4S_dom"/>
</dbReference>
<dbReference type="Gene3D" id="2.20.25.90">
    <property type="entry name" value="ADC-like domains"/>
    <property type="match status" value="1"/>
</dbReference>
<dbReference type="InterPro" id="IPR009010">
    <property type="entry name" value="Asp_de-COase-like_dom_sf"/>
</dbReference>
<evidence type="ECO:0000256" key="5">
    <source>
        <dbReference type="ARBA" id="ARBA00023002"/>
    </source>
</evidence>
<dbReference type="PANTHER" id="PTHR43742">
    <property type="entry name" value="TRIMETHYLAMINE-N-OXIDE REDUCTASE"/>
    <property type="match status" value="1"/>
</dbReference>
<dbReference type="PROSITE" id="PS00490">
    <property type="entry name" value="MOLYBDOPTERIN_PROK_2"/>
    <property type="match status" value="1"/>
</dbReference>
<gene>
    <name evidence="10" type="ORF">U7230_08705</name>
</gene>
<comment type="cofactor">
    <cofactor evidence="1">
        <name>Mo-bis(molybdopterin guanine dinucleotide)</name>
        <dbReference type="ChEBI" id="CHEBI:60539"/>
    </cofactor>
</comment>
<evidence type="ECO:0000256" key="7">
    <source>
        <dbReference type="ARBA" id="ARBA00023014"/>
    </source>
</evidence>
<keyword evidence="6" id="KW-0408">Iron</keyword>
<feature type="domain" description="4Fe-4S Mo/W bis-MGD-type" evidence="9">
    <location>
        <begin position="29"/>
        <end position="86"/>
    </location>
</feature>
<dbReference type="InterPro" id="IPR006656">
    <property type="entry name" value="Mopterin_OxRdtase"/>
</dbReference>
<dbReference type="EMBL" id="CP141615">
    <property type="protein sequence ID" value="WRP16183.1"/>
    <property type="molecule type" value="Genomic_DNA"/>
</dbReference>
<evidence type="ECO:0000256" key="4">
    <source>
        <dbReference type="ARBA" id="ARBA00022723"/>
    </source>
</evidence>
<dbReference type="Gene3D" id="3.30.2070.10">
    <property type="entry name" value="Formate dehydrogenase/DMSO reductase"/>
    <property type="match status" value="1"/>
</dbReference>
<dbReference type="InterPro" id="IPR006657">
    <property type="entry name" value="MoPterin_dinucl-bd_dom"/>
</dbReference>
<comment type="similarity">
    <text evidence="2">Belongs to the prokaryotic molybdopterin-containing oxidoreductase family.</text>
</comment>
<dbReference type="PANTHER" id="PTHR43742:SF6">
    <property type="entry name" value="OXIDOREDUCTASE YYAE-RELATED"/>
    <property type="match status" value="1"/>
</dbReference>
<evidence type="ECO:0000256" key="6">
    <source>
        <dbReference type="ARBA" id="ARBA00023004"/>
    </source>
</evidence>
<accession>A0ABZ1BVK1</accession>
<evidence type="ECO:0000256" key="3">
    <source>
        <dbReference type="ARBA" id="ARBA00022505"/>
    </source>
</evidence>
<reference evidence="10 11" key="1">
    <citation type="journal article" date="2024" name="Front. Microbiol.">
        <title>Novel thermophilic genera Geochorda gen. nov. and Carboxydochorda gen. nov. from the deep terrestrial subsurface reveal the ecophysiological diversity in the class Limnochordia.</title>
        <authorList>
            <person name="Karnachuk O.V."/>
            <person name="Lukina A.P."/>
            <person name="Avakyan M.R."/>
            <person name="Kadnikov V.V."/>
            <person name="Begmatov S."/>
            <person name="Beletsky A.V."/>
            <person name="Vlasova K.G."/>
            <person name="Novikov A.A."/>
            <person name="Shcherbakova V.A."/>
            <person name="Mardanov A.V."/>
            <person name="Ravin N.V."/>
        </authorList>
    </citation>
    <scope>NUCLEOTIDE SEQUENCE [LARGE SCALE GENOMIC DNA]</scope>
    <source>
        <strain evidence="10 11">L945</strain>
    </source>
</reference>
<dbReference type="Pfam" id="PF04879">
    <property type="entry name" value="Molybdop_Fe4S4"/>
    <property type="match status" value="1"/>
</dbReference>
<evidence type="ECO:0000313" key="10">
    <source>
        <dbReference type="EMBL" id="WRP16183.1"/>
    </source>
</evidence>
<dbReference type="InterPro" id="IPR006655">
    <property type="entry name" value="Mopterin_OxRdtase_prok_CS"/>
</dbReference>
<keyword evidence="3" id="KW-0500">Molybdenum</keyword>
<dbReference type="Proteomes" id="UP001332192">
    <property type="component" value="Chromosome"/>
</dbReference>
<feature type="region of interest" description="Disordered" evidence="8">
    <location>
        <begin position="561"/>
        <end position="598"/>
    </location>
</feature>
<organism evidence="10 11">
    <name type="scientific">Carboxydichorda subterranea</name>
    <dbReference type="NCBI Taxonomy" id="3109565"/>
    <lineage>
        <taxon>Bacteria</taxon>
        <taxon>Bacillati</taxon>
        <taxon>Bacillota</taxon>
        <taxon>Limnochordia</taxon>
        <taxon>Limnochordales</taxon>
        <taxon>Geochordaceae</taxon>
        <taxon>Carboxydichorda</taxon>
    </lineage>
</organism>
<feature type="region of interest" description="Disordered" evidence="8">
    <location>
        <begin position="1"/>
        <end position="24"/>
    </location>
</feature>
<evidence type="ECO:0000256" key="1">
    <source>
        <dbReference type="ARBA" id="ARBA00001942"/>
    </source>
</evidence>
<feature type="compositionally biased region" description="Low complexity" evidence="8">
    <location>
        <begin position="574"/>
        <end position="585"/>
    </location>
</feature>
<evidence type="ECO:0000259" key="9">
    <source>
        <dbReference type="PROSITE" id="PS51669"/>
    </source>
</evidence>
<sequence>MPGVPGASPSAPASVATSAATAGSPPAAGAVVRTVCPHDCPDQCSILATVHDGRLVKVAGDPAHPFTGGFLCAKVNRYPERVHSPERIPTPLRRAGPKGSGRWEPVSWPQALDDIAERWQAVRARWGPEAILAYAYSGNMGLVSRNLPRALFHALGTSQVHVGTVCDTTAEAAWEATHGPVSPLDPERAAGADLIVAWGADPLTSNVHLWPFIERARSRGARLVVIAPYRNRTAQRADWWIPVRVATDGALALGVANVLFREGRADVAFLEREAEGWRRWAEDVLPHYPPERVAQLTGVPAPDVQRFARLLAGARAPFIRIGAALGRTLYGGAAVRAVAVLPAVLGAWARTGSDGHPVAGAYLESSYAFALDYEALRRPDLLRRPVRRVSHTQLGRALTEWDDPPVKALLIMANNPAVTCPDAGRVRRGLEREDLFVVVHDSFMTDTAALADLVLPATTSMESEDVYRSYGHLYIQYARPVIPPVGESRSNAWVVRQLAARFGLDDEVFRRDVAGHVRALLAGQPEELVERVLSGQPVKVPPTGGPGRWRTASGRISFVPPPNFTADTDQPRNGTATRPAGDAGARAGGAGDRPGRVAGAAEAPYPLRLLTAPGAVMSHTGFEAVATLRRRAGAPVCLLHPEDARARGIADGQPVMIFNERGHVGLRARVTGDTQPGLVVVEGTRATRAYLSGGPLNVLTSDRMADVGEGATYQSTWVDVRPLP</sequence>
<dbReference type="Gene3D" id="2.40.40.20">
    <property type="match status" value="1"/>
</dbReference>
<evidence type="ECO:0000256" key="8">
    <source>
        <dbReference type="SAM" id="MobiDB-lite"/>
    </source>
</evidence>
<dbReference type="SUPFAM" id="SSF50692">
    <property type="entry name" value="ADC-like"/>
    <property type="match status" value="1"/>
</dbReference>
<dbReference type="InterPro" id="IPR050612">
    <property type="entry name" value="Prok_Mopterin_Oxidored"/>
</dbReference>
<dbReference type="PROSITE" id="PS51669">
    <property type="entry name" value="4FE4S_MOW_BIS_MGD"/>
    <property type="match status" value="1"/>
</dbReference>
<dbReference type="SMART" id="SM00926">
    <property type="entry name" value="Molybdop_Fe4S4"/>
    <property type="match status" value="1"/>
</dbReference>
<name>A0ABZ1BVK1_9FIRM</name>
<keyword evidence="5" id="KW-0560">Oxidoreductase</keyword>
<keyword evidence="4" id="KW-0479">Metal-binding</keyword>
<dbReference type="Gene3D" id="3.40.50.740">
    <property type="match status" value="1"/>
</dbReference>
<feature type="region of interest" description="Disordered" evidence="8">
    <location>
        <begin position="86"/>
        <end position="105"/>
    </location>
</feature>
<dbReference type="Pfam" id="PF00384">
    <property type="entry name" value="Molybdopterin"/>
    <property type="match status" value="1"/>
</dbReference>
<evidence type="ECO:0000256" key="2">
    <source>
        <dbReference type="ARBA" id="ARBA00010312"/>
    </source>
</evidence>
<dbReference type="Pfam" id="PF01568">
    <property type="entry name" value="Molydop_binding"/>
    <property type="match status" value="1"/>
</dbReference>
<dbReference type="SUPFAM" id="SSF53706">
    <property type="entry name" value="Formate dehydrogenase/DMSO reductase, domains 1-3"/>
    <property type="match status" value="1"/>
</dbReference>
<evidence type="ECO:0000313" key="11">
    <source>
        <dbReference type="Proteomes" id="UP001332192"/>
    </source>
</evidence>
<protein>
    <submittedName>
        <fullName evidence="10">Molybdopterin-dependent oxidoreductase</fullName>
    </submittedName>
</protein>